<evidence type="ECO:0000259" key="10">
    <source>
        <dbReference type="Pfam" id="PF01431"/>
    </source>
</evidence>
<proteinExistence type="inferred from homology"/>
<evidence type="ECO:0000256" key="1">
    <source>
        <dbReference type="ARBA" id="ARBA00001947"/>
    </source>
</evidence>
<feature type="domain" description="Peptidase M13 C-terminal" evidence="10">
    <location>
        <begin position="493"/>
        <end position="686"/>
    </location>
</feature>
<evidence type="ECO:0000256" key="5">
    <source>
        <dbReference type="ARBA" id="ARBA00022801"/>
    </source>
</evidence>
<sequence length="689" mass="75964">MNRWHFLLAASTALAGCTTASPPPAPPVSDAAPAVPTAPEAPPAPKAEIGAFGFDEAGMNRAVAAGDDFYQFANGTWAKNTTIPSDKSNYGMFTALQDKSQQRVRDLLDAAKDDSGSRVGVAYSSFLDEAAVESKGLAPINPWLAEIRALKDRSGYAALQARAARNGVTGLFAGGVAQDDRNSEAYITGLGQAGLGMPDRDMYLVNEPNLVSLRAAYVDHLTKMLTLAGEQNAAARAKAVMAFETKIAQASWTREDVGDATKTYNRMTRAELKKLAPGFDWASYLSSRGINANELLVAEPSAFKAIAALSAKAPLQVLKDQMIVQSLDTYSDVLPKAITDESFAFYGTKLNGTPENQPRWKRAVDFTTNILTDEVSKVYVTKWFPPESKAAMQQLVGNIVAAMGRRIDNLSWMAPETKVKAKAKLAAFTPRIGYPDQWHDYTFDVRRDDLFGNAWRANQWAHDWNIGKLGKPVMRWEWGLDPMTVNAQANFQLVAITFPAAILQPPFFDPNADPAINYGGIGAVIGHEMSHHFDDQGSKYDAHGNLTDWWTPQDVKNFKALSQNLVKEYDAYEVFPGAHVKGEFTLGENIGDLAGILSAYDAYQLTLGGKEAPVIDGFTGDQRFYLGWAQVWRRNYREANLRSRLLTDPHAPSMQRSWIVRNFDPWYPAFGVQPGQKLYLTPEQRVRIW</sequence>
<keyword evidence="7" id="KW-0482">Metalloprotease</keyword>
<feature type="region of interest" description="Disordered" evidence="8">
    <location>
        <begin position="19"/>
        <end position="44"/>
    </location>
</feature>
<evidence type="ECO:0000256" key="6">
    <source>
        <dbReference type="ARBA" id="ARBA00022833"/>
    </source>
</evidence>
<evidence type="ECO:0000256" key="8">
    <source>
        <dbReference type="SAM" id="MobiDB-lite"/>
    </source>
</evidence>
<protein>
    <submittedName>
        <fullName evidence="12">M13 family peptidase</fullName>
    </submittedName>
</protein>
<keyword evidence="5" id="KW-0378">Hydrolase</keyword>
<evidence type="ECO:0000313" key="13">
    <source>
        <dbReference type="Proteomes" id="UP001165383"/>
    </source>
</evidence>
<dbReference type="Pfam" id="PF01431">
    <property type="entry name" value="Peptidase_M13"/>
    <property type="match status" value="1"/>
</dbReference>
<dbReference type="PANTHER" id="PTHR11733">
    <property type="entry name" value="ZINC METALLOPROTEASE FAMILY M13 NEPRILYSIN-RELATED"/>
    <property type="match status" value="1"/>
</dbReference>
<evidence type="ECO:0000256" key="2">
    <source>
        <dbReference type="ARBA" id="ARBA00007357"/>
    </source>
</evidence>
<evidence type="ECO:0000313" key="12">
    <source>
        <dbReference type="EMBL" id="MCL6740125.1"/>
    </source>
</evidence>
<evidence type="ECO:0000256" key="4">
    <source>
        <dbReference type="ARBA" id="ARBA00022723"/>
    </source>
</evidence>
<keyword evidence="4" id="KW-0479">Metal-binding</keyword>
<dbReference type="InterPro" id="IPR042089">
    <property type="entry name" value="Peptidase_M13_dom_2"/>
</dbReference>
<dbReference type="PRINTS" id="PR00786">
    <property type="entry name" value="NEPRILYSIN"/>
</dbReference>
<feature type="chain" id="PRO_5045248261" evidence="9">
    <location>
        <begin position="21"/>
        <end position="689"/>
    </location>
</feature>
<dbReference type="InterPro" id="IPR018497">
    <property type="entry name" value="Peptidase_M13_C"/>
</dbReference>
<dbReference type="SUPFAM" id="SSF55486">
    <property type="entry name" value="Metalloproteases ('zincins'), catalytic domain"/>
    <property type="match status" value="1"/>
</dbReference>
<dbReference type="Proteomes" id="UP001165383">
    <property type="component" value="Unassembled WGS sequence"/>
</dbReference>
<keyword evidence="3" id="KW-0645">Protease</keyword>
<gene>
    <name evidence="12" type="ORF">LZ518_03105</name>
</gene>
<comment type="similarity">
    <text evidence="2">Belongs to the peptidase M13 family.</text>
</comment>
<dbReference type="CDD" id="cd08662">
    <property type="entry name" value="M13"/>
    <property type="match status" value="1"/>
</dbReference>
<organism evidence="12 13">
    <name type="scientific">Sphingomonas brevis</name>
    <dbReference type="NCBI Taxonomy" id="2908206"/>
    <lineage>
        <taxon>Bacteria</taxon>
        <taxon>Pseudomonadati</taxon>
        <taxon>Pseudomonadota</taxon>
        <taxon>Alphaproteobacteria</taxon>
        <taxon>Sphingomonadales</taxon>
        <taxon>Sphingomonadaceae</taxon>
        <taxon>Sphingomonas</taxon>
    </lineage>
</organism>
<dbReference type="PROSITE" id="PS51257">
    <property type="entry name" value="PROKAR_LIPOPROTEIN"/>
    <property type="match status" value="1"/>
</dbReference>
<comment type="caution">
    <text evidence="12">The sequence shown here is derived from an EMBL/GenBank/DDBJ whole genome shotgun (WGS) entry which is preliminary data.</text>
</comment>
<dbReference type="PROSITE" id="PS51885">
    <property type="entry name" value="NEPRILYSIN"/>
    <property type="match status" value="1"/>
</dbReference>
<reference evidence="12" key="1">
    <citation type="submission" date="2022-05" db="EMBL/GenBank/DDBJ databases">
        <authorList>
            <person name="Jo J.-H."/>
            <person name="Im W.-T."/>
        </authorList>
    </citation>
    <scope>NUCLEOTIDE SEQUENCE</scope>
    <source>
        <strain evidence="12">RB56-2</strain>
    </source>
</reference>
<dbReference type="Gene3D" id="1.10.1380.10">
    <property type="entry name" value="Neutral endopeptidase , domain2"/>
    <property type="match status" value="1"/>
</dbReference>
<comment type="cofactor">
    <cofactor evidence="1">
        <name>Zn(2+)</name>
        <dbReference type="ChEBI" id="CHEBI:29105"/>
    </cofactor>
</comment>
<accession>A0ABT0S6U5</accession>
<evidence type="ECO:0000256" key="9">
    <source>
        <dbReference type="SAM" id="SignalP"/>
    </source>
</evidence>
<dbReference type="InterPro" id="IPR024079">
    <property type="entry name" value="MetalloPept_cat_dom_sf"/>
</dbReference>
<evidence type="ECO:0000259" key="11">
    <source>
        <dbReference type="Pfam" id="PF05649"/>
    </source>
</evidence>
<evidence type="ECO:0000256" key="3">
    <source>
        <dbReference type="ARBA" id="ARBA00022670"/>
    </source>
</evidence>
<feature type="signal peptide" evidence="9">
    <location>
        <begin position="1"/>
        <end position="20"/>
    </location>
</feature>
<dbReference type="EMBL" id="JAMGBB010000001">
    <property type="protein sequence ID" value="MCL6740125.1"/>
    <property type="molecule type" value="Genomic_DNA"/>
</dbReference>
<keyword evidence="9" id="KW-0732">Signal</keyword>
<keyword evidence="13" id="KW-1185">Reference proteome</keyword>
<dbReference type="PANTHER" id="PTHR11733:SF167">
    <property type="entry name" value="FI17812P1-RELATED"/>
    <property type="match status" value="1"/>
</dbReference>
<dbReference type="Pfam" id="PF05649">
    <property type="entry name" value="Peptidase_M13_N"/>
    <property type="match status" value="1"/>
</dbReference>
<dbReference type="InterPro" id="IPR000718">
    <property type="entry name" value="Peptidase_M13"/>
</dbReference>
<name>A0ABT0S6U5_9SPHN</name>
<feature type="compositionally biased region" description="Low complexity" evidence="8">
    <location>
        <begin position="28"/>
        <end position="38"/>
    </location>
</feature>
<dbReference type="InterPro" id="IPR008753">
    <property type="entry name" value="Peptidase_M13_N"/>
</dbReference>
<dbReference type="RefSeq" id="WP_249914577.1">
    <property type="nucleotide sequence ID" value="NZ_JAMGBB010000001.1"/>
</dbReference>
<dbReference type="Gene3D" id="3.40.390.10">
    <property type="entry name" value="Collagenase (Catalytic Domain)"/>
    <property type="match status" value="1"/>
</dbReference>
<evidence type="ECO:0000256" key="7">
    <source>
        <dbReference type="ARBA" id="ARBA00023049"/>
    </source>
</evidence>
<feature type="domain" description="Peptidase M13 N-terminal" evidence="11">
    <location>
        <begin position="66"/>
        <end position="435"/>
    </location>
</feature>
<keyword evidence="6" id="KW-0862">Zinc</keyword>